<dbReference type="AlphaFoldDB" id="A0A3M7F837"/>
<proteinExistence type="predicted"/>
<feature type="region of interest" description="Disordered" evidence="1">
    <location>
        <begin position="255"/>
        <end position="312"/>
    </location>
</feature>
<reference evidence="2 3" key="1">
    <citation type="journal article" date="2018" name="BMC Genomics">
        <title>Genomic evidence for intraspecific hybridization in a clonal and extremely halotolerant yeast.</title>
        <authorList>
            <person name="Gostincar C."/>
            <person name="Stajich J.E."/>
            <person name="Zupancic J."/>
            <person name="Zalar P."/>
            <person name="Gunde-Cimerman N."/>
        </authorList>
    </citation>
    <scope>NUCLEOTIDE SEQUENCE [LARGE SCALE GENOMIC DNA]</scope>
    <source>
        <strain evidence="2 3">EXF-2788</strain>
    </source>
</reference>
<evidence type="ECO:0000313" key="2">
    <source>
        <dbReference type="EMBL" id="RMY84514.1"/>
    </source>
</evidence>
<gene>
    <name evidence="2" type="ORF">D0861_06910</name>
</gene>
<name>A0A3M7F837_HORWE</name>
<feature type="compositionally biased region" description="Low complexity" evidence="1">
    <location>
        <begin position="256"/>
        <end position="268"/>
    </location>
</feature>
<organism evidence="2 3">
    <name type="scientific">Hortaea werneckii</name>
    <name type="common">Black yeast</name>
    <name type="synonym">Cladosporium werneckii</name>
    <dbReference type="NCBI Taxonomy" id="91943"/>
    <lineage>
        <taxon>Eukaryota</taxon>
        <taxon>Fungi</taxon>
        <taxon>Dikarya</taxon>
        <taxon>Ascomycota</taxon>
        <taxon>Pezizomycotina</taxon>
        <taxon>Dothideomycetes</taxon>
        <taxon>Dothideomycetidae</taxon>
        <taxon>Mycosphaerellales</taxon>
        <taxon>Teratosphaeriaceae</taxon>
        <taxon>Hortaea</taxon>
    </lineage>
</organism>
<comment type="caution">
    <text evidence="2">The sequence shown here is derived from an EMBL/GenBank/DDBJ whole genome shotgun (WGS) entry which is preliminary data.</text>
</comment>
<feature type="compositionally biased region" description="Basic and acidic residues" evidence="1">
    <location>
        <begin position="369"/>
        <end position="381"/>
    </location>
</feature>
<protein>
    <submittedName>
        <fullName evidence="2">Uncharacterized protein</fullName>
    </submittedName>
</protein>
<feature type="region of interest" description="Disordered" evidence="1">
    <location>
        <begin position="355"/>
        <end position="381"/>
    </location>
</feature>
<evidence type="ECO:0000313" key="3">
    <source>
        <dbReference type="Proteomes" id="UP000268823"/>
    </source>
</evidence>
<dbReference type="EMBL" id="QWIR01000151">
    <property type="protein sequence ID" value="RMY84514.1"/>
    <property type="molecule type" value="Genomic_DNA"/>
</dbReference>
<feature type="compositionally biased region" description="Acidic residues" evidence="1">
    <location>
        <begin position="358"/>
        <end position="368"/>
    </location>
</feature>
<accession>A0A3M7F837</accession>
<dbReference type="OrthoDB" id="3650630at2759"/>
<dbReference type="VEuPathDB" id="FungiDB:BTJ68_04423"/>
<evidence type="ECO:0000256" key="1">
    <source>
        <dbReference type="SAM" id="MobiDB-lite"/>
    </source>
</evidence>
<feature type="compositionally biased region" description="Low complexity" evidence="1">
    <location>
        <begin position="293"/>
        <end position="306"/>
    </location>
</feature>
<sequence>MSSFTSSDPIVRVLVVQASAEAGFAKMLDQVAQGHDHTSTKRTPLETFRQAIEAIKQDVERSPAMRGQPEPLSSEQWPLNVSPQYTTYMKRSTEHGHRMPIEKRPTKYLAHPDSFIQMHWKDHHDVAYPLTLLPKATWNALHNVNDNKPHSAVCARCRRPRHLSSHDRKLFLTAERLSWLRLTFGYKARTGIEEALWPVNFELGVEEPVQFSMHHDIFSAKKSVKNRFYPYADAAEADMILTDASWELWRDLDQETTTPMPGQQGTTGVSSDRPPLGEISDNARPQAPPTPPSSATKSSKAPETASDSSPMSLVEMYSSLDKIERSSPMASRFLEAYAEKLHAEVCKECWVEGNVPYDGEDEREEGEEGKDGGEEQGLHVW</sequence>
<dbReference type="Proteomes" id="UP000268823">
    <property type="component" value="Unassembled WGS sequence"/>
</dbReference>